<feature type="binding site" evidence="3">
    <location>
        <begin position="124"/>
        <end position="125"/>
    </location>
    <ligand>
        <name>substrate</name>
    </ligand>
</feature>
<dbReference type="InterPro" id="IPR027474">
    <property type="entry name" value="L-asparaginase_N"/>
</dbReference>
<dbReference type="InterPro" id="IPR036426">
    <property type="entry name" value="Bulb-type_lectin_dom_sf"/>
</dbReference>
<dbReference type="GO" id="GO:0006520">
    <property type="term" value="P:amino acid metabolic process"/>
    <property type="evidence" value="ECO:0007669"/>
    <property type="project" value="InterPro"/>
</dbReference>
<dbReference type="SUPFAM" id="SSF51110">
    <property type="entry name" value="alpha-D-mannose-specific plant lectins"/>
    <property type="match status" value="1"/>
</dbReference>
<comment type="caution">
    <text evidence="8">The sequence shown here is derived from an EMBL/GenBank/DDBJ whole genome shotgun (WGS) entry which is preliminary data.</text>
</comment>
<dbReference type="SUPFAM" id="SSF53774">
    <property type="entry name" value="Glutaminase/Asparaginase"/>
    <property type="match status" value="1"/>
</dbReference>
<feature type="domain" description="Asparaginase/glutaminase C-terminal" evidence="7">
    <location>
        <begin position="303"/>
        <end position="402"/>
    </location>
</feature>
<organism evidence="8 9">
    <name type="scientific">Agrobacterium vitis</name>
    <name type="common">Rhizobium vitis</name>
    <dbReference type="NCBI Taxonomy" id="373"/>
    <lineage>
        <taxon>Bacteria</taxon>
        <taxon>Pseudomonadati</taxon>
        <taxon>Pseudomonadota</taxon>
        <taxon>Alphaproteobacteria</taxon>
        <taxon>Hyphomicrobiales</taxon>
        <taxon>Rhizobiaceae</taxon>
        <taxon>Rhizobium/Agrobacterium group</taxon>
        <taxon>Agrobacterium</taxon>
    </lineage>
</organism>
<evidence type="ECO:0000256" key="4">
    <source>
        <dbReference type="PROSITE-ProRule" id="PRU10099"/>
    </source>
</evidence>
<evidence type="ECO:0000313" key="8">
    <source>
        <dbReference type="EMBL" id="MUZ57105.1"/>
    </source>
</evidence>
<feature type="active site" evidence="4">
    <location>
        <position position="38"/>
    </location>
</feature>
<sequence>MQDRADPGGRRPVGGIGNRLGTARRHVLKIGVINTGGTISCVGNPLAPMTSTQFKAACQSHLDPILKQKFTDLVLDYVTDLAFPESDSGMLDSTNLQPSDWCLIARHILERYDTVDGWIVLHGTDTMDYSGTALAMLLARFSADGTVLAQLNKPVILTGSQVPLFHSPTPGVISGMTFNSDAFQNVCGAVAAAQTGLAGVSVFFDSQLMRGSRVVKADASQFRGFSSPNFPVIGQYGITLGLNADLAPLPPVSSAVSLDDEAARAETLAQLQAITSSINKAPVITLGAFPAWYDAAQGKALLADMIRACVAQGIGGLVLQAYGAGNFPSGNARQPDQGAIYKALDEANRAGVVVVDNTQVLQGAVDYNTYAAGAWLPAIGALNPVDMTVMASLAKLTVLLAARGANGWSLDDVKYLMQIPLVGEMADISRLDSRSNAVLLPGQLLSTLNGSASLVNDPVHGPQLRDSSGKTLWSMLGSMLNENEKTALPGRLQMRDDGNLVFYNRNNQPLWQSKTGGEQGASSQLRLSQPDENTVCLSVYDYHRRQPLWSENFLLTSDQ</sequence>
<reference evidence="8 9" key="1">
    <citation type="submission" date="2019-12" db="EMBL/GenBank/DDBJ databases">
        <title>Whole-genome sequencing of Allorhizobium vitis.</title>
        <authorList>
            <person name="Gan H.M."/>
            <person name="Szegedi E."/>
            <person name="Burr T."/>
            <person name="Savka M.A."/>
        </authorList>
    </citation>
    <scope>NUCLEOTIDE SEQUENCE [LARGE SCALE GENOMIC DNA]</scope>
    <source>
        <strain evidence="8 9">CG989</strain>
    </source>
</reference>
<evidence type="ECO:0000259" key="6">
    <source>
        <dbReference type="Pfam" id="PF00710"/>
    </source>
</evidence>
<dbReference type="InterPro" id="IPR036152">
    <property type="entry name" value="Asp/glu_Ase-like_sf"/>
</dbReference>
<dbReference type="Pfam" id="PF17763">
    <property type="entry name" value="Asparaginase_C"/>
    <property type="match status" value="1"/>
</dbReference>
<dbReference type="InterPro" id="IPR006034">
    <property type="entry name" value="Asparaginase/glutaminase-like"/>
</dbReference>
<evidence type="ECO:0000256" key="1">
    <source>
        <dbReference type="ARBA" id="ARBA00010518"/>
    </source>
</evidence>
<dbReference type="AlphaFoldDB" id="A0AAE4WC03"/>
<comment type="similarity">
    <text evidence="1">Belongs to the asparaginase 1 family.</text>
</comment>
<feature type="domain" description="L-asparaginase N-terminal" evidence="6">
    <location>
        <begin position="29"/>
        <end position="240"/>
    </location>
</feature>
<dbReference type="GO" id="GO:0004067">
    <property type="term" value="F:asparaginase activity"/>
    <property type="evidence" value="ECO:0007669"/>
    <property type="project" value="UniProtKB-UniRule"/>
</dbReference>
<accession>A0AAE4WC03</accession>
<name>A0AAE4WC03_AGRVI</name>
<dbReference type="SFLD" id="SFLDS00057">
    <property type="entry name" value="Glutaminase/Asparaginase"/>
    <property type="match status" value="1"/>
</dbReference>
<dbReference type="PANTHER" id="PTHR11707">
    <property type="entry name" value="L-ASPARAGINASE"/>
    <property type="match status" value="1"/>
</dbReference>
<dbReference type="Proteomes" id="UP000436692">
    <property type="component" value="Unassembled WGS sequence"/>
</dbReference>
<dbReference type="PANTHER" id="PTHR11707:SF28">
    <property type="entry name" value="60 KDA LYSOPHOSPHOLIPASE"/>
    <property type="match status" value="1"/>
</dbReference>
<dbReference type="InterPro" id="IPR020827">
    <property type="entry name" value="Asparaginase/glutaminase_AS1"/>
</dbReference>
<feature type="active site" description="O-isoaspartyl threonine intermediate" evidence="2">
    <location>
        <position position="38"/>
    </location>
</feature>
<dbReference type="Pfam" id="PF00710">
    <property type="entry name" value="Asparaginase"/>
    <property type="match status" value="1"/>
</dbReference>
<evidence type="ECO:0000259" key="7">
    <source>
        <dbReference type="Pfam" id="PF17763"/>
    </source>
</evidence>
<dbReference type="PRINTS" id="PR00139">
    <property type="entry name" value="ASNGLNASE"/>
</dbReference>
<dbReference type="EMBL" id="WPHM01000003">
    <property type="protein sequence ID" value="MUZ57105.1"/>
    <property type="molecule type" value="Genomic_DNA"/>
</dbReference>
<dbReference type="PROSITE" id="PS00144">
    <property type="entry name" value="ASN_GLN_ASE_1"/>
    <property type="match status" value="1"/>
</dbReference>
<dbReference type="PIRSF" id="PIRSF500176">
    <property type="entry name" value="L_ASNase"/>
    <property type="match status" value="1"/>
</dbReference>
<dbReference type="Gene3D" id="2.90.10.10">
    <property type="entry name" value="Bulb-type lectin domain"/>
    <property type="match status" value="1"/>
</dbReference>
<evidence type="ECO:0000313" key="9">
    <source>
        <dbReference type="Proteomes" id="UP000436692"/>
    </source>
</evidence>
<protein>
    <recommendedName>
        <fullName evidence="10">Bulb-type lectin domain-containing protein</fullName>
    </recommendedName>
</protein>
<dbReference type="InterPro" id="IPR027473">
    <property type="entry name" value="L-asparaginase_C"/>
</dbReference>
<dbReference type="InterPro" id="IPR040919">
    <property type="entry name" value="Asparaginase_C"/>
</dbReference>
<feature type="active site" evidence="5">
    <location>
        <position position="124"/>
    </location>
</feature>
<evidence type="ECO:0000256" key="2">
    <source>
        <dbReference type="PIRSR" id="PIRSR001220-1"/>
    </source>
</evidence>
<dbReference type="Gene3D" id="3.40.50.40">
    <property type="match status" value="1"/>
</dbReference>
<dbReference type="PROSITE" id="PS00917">
    <property type="entry name" value="ASN_GLN_ASE_2"/>
    <property type="match status" value="1"/>
</dbReference>
<feature type="binding site" evidence="3">
    <location>
        <position position="93"/>
    </location>
    <ligand>
        <name>substrate</name>
    </ligand>
</feature>
<proteinExistence type="inferred from homology"/>
<dbReference type="SMART" id="SM00870">
    <property type="entry name" value="Asparaginase"/>
    <property type="match status" value="1"/>
</dbReference>
<dbReference type="InterPro" id="IPR027475">
    <property type="entry name" value="Asparaginase/glutaminase_AS2"/>
</dbReference>
<dbReference type="InterPro" id="IPR037152">
    <property type="entry name" value="L-asparaginase_N_sf"/>
</dbReference>
<dbReference type="PIRSF" id="PIRSF001220">
    <property type="entry name" value="L-ASNase_gatD"/>
    <property type="match status" value="1"/>
</dbReference>
<evidence type="ECO:0008006" key="10">
    <source>
        <dbReference type="Google" id="ProtNLM"/>
    </source>
</evidence>
<evidence type="ECO:0000256" key="5">
    <source>
        <dbReference type="PROSITE-ProRule" id="PRU10100"/>
    </source>
</evidence>
<dbReference type="PROSITE" id="PS51732">
    <property type="entry name" value="ASN_GLN_ASE_3"/>
    <property type="match status" value="1"/>
</dbReference>
<evidence type="ECO:0000256" key="3">
    <source>
        <dbReference type="PIRSR" id="PIRSR001220-2"/>
    </source>
</evidence>
<gene>
    <name evidence="8" type="ORF">GOZ95_06470</name>
</gene>
<dbReference type="Gene3D" id="3.40.50.1170">
    <property type="entry name" value="L-asparaginase, N-terminal domain"/>
    <property type="match status" value="1"/>
</dbReference>